<protein>
    <submittedName>
        <fullName evidence="1">Uncharacterized protein</fullName>
    </submittedName>
</protein>
<accession>A0A6A5ZXR9</accession>
<keyword evidence="2" id="KW-1185">Reference proteome</keyword>
<dbReference type="RefSeq" id="XP_033518097.1">
    <property type="nucleotide sequence ID" value="XM_033662170.1"/>
</dbReference>
<organism evidence="1 2">
    <name type="scientific">Dothidotthia symphoricarpi CBS 119687</name>
    <dbReference type="NCBI Taxonomy" id="1392245"/>
    <lineage>
        <taxon>Eukaryota</taxon>
        <taxon>Fungi</taxon>
        <taxon>Dikarya</taxon>
        <taxon>Ascomycota</taxon>
        <taxon>Pezizomycotina</taxon>
        <taxon>Dothideomycetes</taxon>
        <taxon>Pleosporomycetidae</taxon>
        <taxon>Pleosporales</taxon>
        <taxon>Dothidotthiaceae</taxon>
        <taxon>Dothidotthia</taxon>
    </lineage>
</organism>
<evidence type="ECO:0000313" key="1">
    <source>
        <dbReference type="EMBL" id="KAF2123703.1"/>
    </source>
</evidence>
<dbReference type="Proteomes" id="UP000799771">
    <property type="component" value="Unassembled WGS sequence"/>
</dbReference>
<sequence>MILRRQVSGALHQQSDARRLNAPLAPLAPCLRPLTALLLKMASRGCFATSWSAWVISLWACLTGLQTIAMQYRQVFDYTITGATCRGSWSGYCTSLRPHRRGFWADCARTMHVLVSLRAFYLDAFRLPNYVRVICLSHMLSPDLDFVLTTKRIIKNGAVACSASASASAPATPSLCVDVRPPSIVRVVGEA</sequence>
<reference evidence="1" key="1">
    <citation type="journal article" date="2020" name="Stud. Mycol.">
        <title>101 Dothideomycetes genomes: a test case for predicting lifestyles and emergence of pathogens.</title>
        <authorList>
            <person name="Haridas S."/>
            <person name="Albert R."/>
            <person name="Binder M."/>
            <person name="Bloem J."/>
            <person name="Labutti K."/>
            <person name="Salamov A."/>
            <person name="Andreopoulos B."/>
            <person name="Baker S."/>
            <person name="Barry K."/>
            <person name="Bills G."/>
            <person name="Bluhm B."/>
            <person name="Cannon C."/>
            <person name="Castanera R."/>
            <person name="Culley D."/>
            <person name="Daum C."/>
            <person name="Ezra D."/>
            <person name="Gonzalez J."/>
            <person name="Henrissat B."/>
            <person name="Kuo A."/>
            <person name="Liang C."/>
            <person name="Lipzen A."/>
            <person name="Lutzoni F."/>
            <person name="Magnuson J."/>
            <person name="Mondo S."/>
            <person name="Nolan M."/>
            <person name="Ohm R."/>
            <person name="Pangilinan J."/>
            <person name="Park H.-J."/>
            <person name="Ramirez L."/>
            <person name="Alfaro M."/>
            <person name="Sun H."/>
            <person name="Tritt A."/>
            <person name="Yoshinaga Y."/>
            <person name="Zwiers L.-H."/>
            <person name="Turgeon B."/>
            <person name="Goodwin S."/>
            <person name="Spatafora J."/>
            <person name="Crous P."/>
            <person name="Grigoriev I."/>
        </authorList>
    </citation>
    <scope>NUCLEOTIDE SEQUENCE</scope>
    <source>
        <strain evidence="1">CBS 119687</strain>
    </source>
</reference>
<gene>
    <name evidence="1" type="ORF">P153DRAFT_147866</name>
</gene>
<dbReference type="GeneID" id="54402602"/>
<name>A0A6A5ZXR9_9PLEO</name>
<evidence type="ECO:0000313" key="2">
    <source>
        <dbReference type="Proteomes" id="UP000799771"/>
    </source>
</evidence>
<dbReference type="EMBL" id="ML977523">
    <property type="protein sequence ID" value="KAF2123703.1"/>
    <property type="molecule type" value="Genomic_DNA"/>
</dbReference>
<proteinExistence type="predicted"/>
<dbReference type="AlphaFoldDB" id="A0A6A5ZXR9"/>